<accession>A0A836KVK7</accession>
<dbReference type="GO" id="GO:0005737">
    <property type="term" value="C:cytoplasm"/>
    <property type="evidence" value="ECO:0007669"/>
    <property type="project" value="TreeGrafter"/>
</dbReference>
<dbReference type="InterPro" id="IPR035925">
    <property type="entry name" value="BSD_dom_sf"/>
</dbReference>
<dbReference type="PROSITE" id="PS50858">
    <property type="entry name" value="BSD"/>
    <property type="match status" value="1"/>
</dbReference>
<evidence type="ECO:0000256" key="1">
    <source>
        <dbReference type="SAM" id="MobiDB-lite"/>
    </source>
</evidence>
<feature type="compositionally biased region" description="Polar residues" evidence="1">
    <location>
        <begin position="581"/>
        <end position="593"/>
    </location>
</feature>
<dbReference type="InterPro" id="IPR051494">
    <property type="entry name" value="BSD_domain-containing"/>
</dbReference>
<evidence type="ECO:0000313" key="3">
    <source>
        <dbReference type="EMBL" id="KAG5487357.1"/>
    </source>
</evidence>
<comment type="caution">
    <text evidence="3">The sequence shown here is derived from an EMBL/GenBank/DDBJ whole genome shotgun (WGS) entry which is preliminary data.</text>
</comment>
<dbReference type="PANTHER" id="PTHR16019">
    <property type="entry name" value="SYNAPSE-ASSOCIATED PROTEIN"/>
    <property type="match status" value="1"/>
</dbReference>
<name>A0A836KVK7_LEIEN</name>
<evidence type="ECO:0000313" key="4">
    <source>
        <dbReference type="Proteomes" id="UP000674179"/>
    </source>
</evidence>
<dbReference type="AlphaFoldDB" id="A0A836KVK7"/>
<dbReference type="RefSeq" id="XP_067696173.1">
    <property type="nucleotide sequence ID" value="XM_067840070.1"/>
</dbReference>
<gene>
    <name evidence="3" type="ORF">CUR178_08443</name>
</gene>
<feature type="region of interest" description="Disordered" evidence="1">
    <location>
        <begin position="535"/>
        <end position="607"/>
    </location>
</feature>
<dbReference type="Proteomes" id="UP000674179">
    <property type="component" value="Chromosome 1"/>
</dbReference>
<dbReference type="SMART" id="SM00751">
    <property type="entry name" value="BSD"/>
    <property type="match status" value="1"/>
</dbReference>
<dbReference type="OrthoDB" id="47923at2759"/>
<protein>
    <recommendedName>
        <fullName evidence="2">BSD domain-containing protein</fullName>
    </recommendedName>
</protein>
<dbReference type="EMBL" id="JAFHKP010000001">
    <property type="protein sequence ID" value="KAG5487357.1"/>
    <property type="molecule type" value="Genomic_DNA"/>
</dbReference>
<keyword evidence="4" id="KW-1185">Reference proteome</keyword>
<dbReference type="InterPro" id="IPR005607">
    <property type="entry name" value="BSD_dom"/>
</dbReference>
<feature type="domain" description="BSD" evidence="2">
    <location>
        <begin position="337"/>
        <end position="388"/>
    </location>
</feature>
<dbReference type="KEGG" id="lenr:94175580"/>
<dbReference type="SUPFAM" id="SSF140383">
    <property type="entry name" value="BSD domain-like"/>
    <property type="match status" value="1"/>
</dbReference>
<dbReference type="Pfam" id="PF03909">
    <property type="entry name" value="BSD"/>
    <property type="match status" value="1"/>
</dbReference>
<dbReference type="Gene3D" id="1.10.3970.10">
    <property type="entry name" value="BSD domain"/>
    <property type="match status" value="1"/>
</dbReference>
<reference evidence="3 4" key="1">
    <citation type="submission" date="2021-02" db="EMBL/GenBank/DDBJ databases">
        <title>Leishmania (Mundinia) enrietti genome sequencing and assembly.</title>
        <authorList>
            <person name="Almutairi H."/>
            <person name="Gatherer D."/>
        </authorList>
    </citation>
    <scope>NUCLEOTIDE SEQUENCE [LARGE SCALE GENOMIC DNA]</scope>
    <source>
        <strain evidence="3">CUR178</strain>
    </source>
</reference>
<sequence length="607" mass="64648">MSSVEFVRNVDAHTTIYRWEATGLEDLNRQNKLSTLPFWVPNSTTRSHQFKVVLLRGLVMSAGPASDPFGVLVELIPPPPPPVATANEPLAASSSTSSGGFPGGCAVTCELLPIESAVSAAAEETQRGREGEAGAAQRKAITSTKMAVLDASNTQVSFPDLIPAEVLHNARYVRGAPKSFTLQVTIETGVSIPLHHAAATAFSFFSSLATSVTHLLDNTAQLYHEGRESIQSAIVAPTASALARSSELWHGTTSTPPANVASVAVAPMATASSTAATLPPWEQPPEEWRDRAAEWRSLVSERLAGLDGTYRYGVEKTLSPAELGLLAEVGLVASDLWSLYSLFDFDRDVQEGLLASAELQARRYRLVPARLKDEAFWANYFWKVHCVGQCVTERQVAAVLVALCMPARTAHTNPFAPVEEVLRHILDGEDAVAVVEGFIKRGEAAEPWCAVAAETARHYRDLLTVASQRTDLACNTHRHVESTLSNLEEALSWYSDALDGPANLPVVLADNDAGLSAAAVSTAASVANATIENVAAGTSPAPPPVEEAQALPEQQQRGPSSEAFPEAAALPAVEGIASPPRTGTSDGPTSINQVEFVKMPWEEEGEV</sequence>
<dbReference type="GeneID" id="94175580"/>
<dbReference type="PANTHER" id="PTHR16019:SF5">
    <property type="entry name" value="BSD DOMAIN-CONTAINING PROTEIN 1"/>
    <property type="match status" value="1"/>
</dbReference>
<evidence type="ECO:0000259" key="2">
    <source>
        <dbReference type="PROSITE" id="PS50858"/>
    </source>
</evidence>
<proteinExistence type="predicted"/>
<organism evidence="3 4">
    <name type="scientific">Leishmania enriettii</name>
    <dbReference type="NCBI Taxonomy" id="5663"/>
    <lineage>
        <taxon>Eukaryota</taxon>
        <taxon>Discoba</taxon>
        <taxon>Euglenozoa</taxon>
        <taxon>Kinetoplastea</taxon>
        <taxon>Metakinetoplastina</taxon>
        <taxon>Trypanosomatida</taxon>
        <taxon>Trypanosomatidae</taxon>
        <taxon>Leishmaniinae</taxon>
        <taxon>Leishmania</taxon>
    </lineage>
</organism>